<sequence>MGKLIFFHFKHLTFTSNHLEPELLASLRTDIEKYVQTISVNLRSEQGHASMPFWAQEVLPASTRLGR</sequence>
<accession>A0A0E9WFL8</accession>
<name>A0A0E9WFL8_ANGAN</name>
<evidence type="ECO:0000313" key="1">
    <source>
        <dbReference type="EMBL" id="JAH89157.1"/>
    </source>
</evidence>
<reference evidence="1" key="1">
    <citation type="submission" date="2014-11" db="EMBL/GenBank/DDBJ databases">
        <authorList>
            <person name="Amaro Gonzalez C."/>
        </authorList>
    </citation>
    <scope>NUCLEOTIDE SEQUENCE</scope>
</reference>
<organism evidence="1">
    <name type="scientific">Anguilla anguilla</name>
    <name type="common">European freshwater eel</name>
    <name type="synonym">Muraena anguilla</name>
    <dbReference type="NCBI Taxonomy" id="7936"/>
    <lineage>
        <taxon>Eukaryota</taxon>
        <taxon>Metazoa</taxon>
        <taxon>Chordata</taxon>
        <taxon>Craniata</taxon>
        <taxon>Vertebrata</taxon>
        <taxon>Euteleostomi</taxon>
        <taxon>Actinopterygii</taxon>
        <taxon>Neopterygii</taxon>
        <taxon>Teleostei</taxon>
        <taxon>Anguilliformes</taxon>
        <taxon>Anguillidae</taxon>
        <taxon>Anguilla</taxon>
    </lineage>
</organism>
<protein>
    <submittedName>
        <fullName evidence="1">Uncharacterized protein</fullName>
    </submittedName>
</protein>
<dbReference type="AlphaFoldDB" id="A0A0E9WFL8"/>
<reference evidence="1" key="2">
    <citation type="journal article" date="2015" name="Fish Shellfish Immunol.">
        <title>Early steps in the European eel (Anguilla anguilla)-Vibrio vulnificus interaction in the gills: Role of the RtxA13 toxin.</title>
        <authorList>
            <person name="Callol A."/>
            <person name="Pajuelo D."/>
            <person name="Ebbesson L."/>
            <person name="Teles M."/>
            <person name="MacKenzie S."/>
            <person name="Amaro C."/>
        </authorList>
    </citation>
    <scope>NUCLEOTIDE SEQUENCE</scope>
</reference>
<proteinExistence type="predicted"/>
<dbReference type="EMBL" id="GBXM01019420">
    <property type="protein sequence ID" value="JAH89157.1"/>
    <property type="molecule type" value="Transcribed_RNA"/>
</dbReference>